<dbReference type="SUPFAM" id="SSF46626">
    <property type="entry name" value="Cytochrome c"/>
    <property type="match status" value="1"/>
</dbReference>
<evidence type="ECO:0000259" key="6">
    <source>
        <dbReference type="PROSITE" id="PS51007"/>
    </source>
</evidence>
<dbReference type="NCBIfam" id="NF040606">
    <property type="entry name" value="CytoC_perox"/>
    <property type="match status" value="1"/>
</dbReference>
<dbReference type="PANTHER" id="PTHR30600">
    <property type="entry name" value="CYTOCHROME C PEROXIDASE-RELATED"/>
    <property type="match status" value="1"/>
</dbReference>
<dbReference type="GO" id="GO:0046872">
    <property type="term" value="F:metal ion binding"/>
    <property type="evidence" value="ECO:0007669"/>
    <property type="project" value="UniProtKB-KW"/>
</dbReference>
<dbReference type="GO" id="GO:0020037">
    <property type="term" value="F:heme binding"/>
    <property type="evidence" value="ECO:0007669"/>
    <property type="project" value="InterPro"/>
</dbReference>
<dbReference type="InterPro" id="IPR047758">
    <property type="entry name" value="CytoC_perox"/>
</dbReference>
<evidence type="ECO:0000313" key="7">
    <source>
        <dbReference type="EMBL" id="RJF83775.1"/>
    </source>
</evidence>
<keyword evidence="1 4" id="KW-0349">Heme</keyword>
<dbReference type="Proteomes" id="UP000283458">
    <property type="component" value="Unassembled WGS sequence"/>
</dbReference>
<evidence type="ECO:0000256" key="3">
    <source>
        <dbReference type="ARBA" id="ARBA00023004"/>
    </source>
</evidence>
<dbReference type="RefSeq" id="WP_119829417.1">
    <property type="nucleotide sequence ID" value="NZ_QYUL01000001.1"/>
</dbReference>
<dbReference type="GO" id="GO:0004130">
    <property type="term" value="F:cytochrome-c peroxidase activity"/>
    <property type="evidence" value="ECO:0007669"/>
    <property type="project" value="TreeGrafter"/>
</dbReference>
<feature type="signal peptide" evidence="5">
    <location>
        <begin position="1"/>
        <end position="20"/>
    </location>
</feature>
<feature type="domain" description="Cytochrome c" evidence="6">
    <location>
        <begin position="339"/>
        <end position="460"/>
    </location>
</feature>
<dbReference type="EMBL" id="QYUL01000001">
    <property type="protein sequence ID" value="RJF83775.1"/>
    <property type="molecule type" value="Genomic_DNA"/>
</dbReference>
<feature type="chain" id="PRO_5019258357" description="Cytochrome c domain-containing protein" evidence="5">
    <location>
        <begin position="21"/>
        <end position="672"/>
    </location>
</feature>
<sequence length="672" mass="72093">MKATLFAAAALGSLLLTACAEQPQPPRPVSVKPPSEIDGIWYLDQNWTQDARQWYYNTTQGSQIMRYDWFMALQDPQTKAPFVKSVPRYGYTAGSASKWNPDLLPVGFVKDTDPDKTEWIGMTCASCHTGDVRVNGKTLRVDGAVTTGDLYGFISGLSAAVHATVTDNAAFEAFAARVLGPTAIDTQKITLFNQLKAFDASFATFVAQSTPDTPWGPMRTDAFGMIFNRVSVIDLNLPKNNRAPNAPVSYPYLWDAPHQPWVQWNGLLANANSFEALGRNAGEVLGVFGKITLTPPKDAAHYYYNSTVRGQNLVAMENQLRKLRSPVWPDSIAGNVDIVKAAAGQDLYKQNCESCHAVLPRDMTYTTAPITMVPLFNWAKPNDPKAVIAAFGTICAKGIDAAVEAKMVTINYAADPKMAVDALCRQSATGAIAGVAMPPKLLGGTPLKDPDLAATLLSNAVIGAVFGDIAKNPDLIGDLLLGDDAPAPWASASSANWSGSGKAKSTKTIDTSPLVSAAAAGKTTDQHRKIAKILTETAKTVSSVKESTANKAPLSKVDAAAKAESDLADTIKRLLAYKARPLDGVWATAPYMHNGSVPNLYEMLLPVADRSATFKMGTIAIDPVKVGVDSKAPESTFVFDTAKPGNRNTGHEFGASLTDSQRWQLLEYLKTL</sequence>
<dbReference type="Gene3D" id="1.10.760.10">
    <property type="entry name" value="Cytochrome c-like domain"/>
    <property type="match status" value="1"/>
</dbReference>
<dbReference type="PROSITE" id="PS51257">
    <property type="entry name" value="PROKAR_LIPOPROTEIN"/>
    <property type="match status" value="1"/>
</dbReference>
<accession>A0A418W182</accession>
<evidence type="ECO:0000256" key="4">
    <source>
        <dbReference type="PROSITE-ProRule" id="PRU00433"/>
    </source>
</evidence>
<organism evidence="7 8">
    <name type="scientific">Azospirillum cavernae</name>
    <dbReference type="NCBI Taxonomy" id="2320860"/>
    <lineage>
        <taxon>Bacteria</taxon>
        <taxon>Pseudomonadati</taxon>
        <taxon>Pseudomonadota</taxon>
        <taxon>Alphaproteobacteria</taxon>
        <taxon>Rhodospirillales</taxon>
        <taxon>Azospirillaceae</taxon>
        <taxon>Azospirillum</taxon>
    </lineage>
</organism>
<evidence type="ECO:0000256" key="1">
    <source>
        <dbReference type="ARBA" id="ARBA00022617"/>
    </source>
</evidence>
<dbReference type="InterPro" id="IPR051395">
    <property type="entry name" value="Cytochrome_c_Peroxidase/MauG"/>
</dbReference>
<dbReference type="PROSITE" id="PS51007">
    <property type="entry name" value="CYTC"/>
    <property type="match status" value="1"/>
</dbReference>
<dbReference type="Pfam" id="PF21419">
    <property type="entry name" value="RoxA-like_Cyt-c"/>
    <property type="match status" value="1"/>
</dbReference>
<keyword evidence="5" id="KW-0732">Signal</keyword>
<evidence type="ECO:0000313" key="8">
    <source>
        <dbReference type="Proteomes" id="UP000283458"/>
    </source>
</evidence>
<proteinExistence type="predicted"/>
<dbReference type="PANTHER" id="PTHR30600:SF9">
    <property type="entry name" value="BLR7738 PROTEIN"/>
    <property type="match status" value="1"/>
</dbReference>
<keyword evidence="2 4" id="KW-0479">Metal-binding</keyword>
<keyword evidence="8" id="KW-1185">Reference proteome</keyword>
<protein>
    <recommendedName>
        <fullName evidence="6">Cytochrome c domain-containing protein</fullName>
    </recommendedName>
</protein>
<dbReference type="InterPro" id="IPR036909">
    <property type="entry name" value="Cyt_c-like_dom_sf"/>
</dbReference>
<evidence type="ECO:0000256" key="5">
    <source>
        <dbReference type="SAM" id="SignalP"/>
    </source>
</evidence>
<dbReference type="GO" id="GO:0009055">
    <property type="term" value="F:electron transfer activity"/>
    <property type="evidence" value="ECO:0007669"/>
    <property type="project" value="InterPro"/>
</dbReference>
<evidence type="ECO:0000256" key="2">
    <source>
        <dbReference type="ARBA" id="ARBA00022723"/>
    </source>
</evidence>
<dbReference type="AlphaFoldDB" id="A0A418W182"/>
<dbReference type="OrthoDB" id="417271at2"/>
<name>A0A418W182_9PROT</name>
<comment type="caution">
    <text evidence="7">The sequence shown here is derived from an EMBL/GenBank/DDBJ whole genome shotgun (WGS) entry which is preliminary data.</text>
</comment>
<dbReference type="InterPro" id="IPR009056">
    <property type="entry name" value="Cyt_c-like_dom"/>
</dbReference>
<reference evidence="7 8" key="1">
    <citation type="submission" date="2018-09" db="EMBL/GenBank/DDBJ databases">
        <authorList>
            <person name="Zhu H."/>
        </authorList>
    </citation>
    <scope>NUCLEOTIDE SEQUENCE [LARGE SCALE GENOMIC DNA]</scope>
    <source>
        <strain evidence="7 8">K2W22B-5</strain>
    </source>
</reference>
<gene>
    <name evidence="7" type="ORF">D3877_03845</name>
</gene>
<keyword evidence="3 4" id="KW-0408">Iron</keyword>